<evidence type="ECO:0000313" key="8">
    <source>
        <dbReference type="Proteomes" id="UP000007797"/>
    </source>
</evidence>
<dbReference type="InterPro" id="IPR036047">
    <property type="entry name" value="F-box-like_dom_sf"/>
</dbReference>
<dbReference type="PANTHER" id="PTHR22847:SF637">
    <property type="entry name" value="WD REPEAT DOMAIN 5B"/>
    <property type="match status" value="1"/>
</dbReference>
<dbReference type="Gene3D" id="2.130.10.10">
    <property type="entry name" value="YVTN repeat-like/Quinoprotein amine dehydrogenase"/>
    <property type="match status" value="2"/>
</dbReference>
<organism evidence="7 8">
    <name type="scientific">Cavenderia fasciculata</name>
    <name type="common">Slime mold</name>
    <name type="synonym">Dictyostelium fasciculatum</name>
    <dbReference type="NCBI Taxonomy" id="261658"/>
    <lineage>
        <taxon>Eukaryota</taxon>
        <taxon>Amoebozoa</taxon>
        <taxon>Evosea</taxon>
        <taxon>Eumycetozoa</taxon>
        <taxon>Dictyostelia</taxon>
        <taxon>Acytosteliales</taxon>
        <taxon>Cavenderiaceae</taxon>
        <taxon>Cavenderia</taxon>
    </lineage>
</organism>
<feature type="repeat" description="WD" evidence="3">
    <location>
        <begin position="192"/>
        <end position="233"/>
    </location>
</feature>
<dbReference type="InterPro" id="IPR015943">
    <property type="entry name" value="WD40/YVTN_repeat-like_dom_sf"/>
</dbReference>
<dbReference type="RefSeq" id="XP_004353802.1">
    <property type="nucleotide sequence ID" value="XM_004353750.1"/>
</dbReference>
<gene>
    <name evidence="7" type="ORF">DFA_12165</name>
</gene>
<evidence type="ECO:0000313" key="7">
    <source>
        <dbReference type="EMBL" id="EGG14393.1"/>
    </source>
</evidence>
<dbReference type="GO" id="GO:1990234">
    <property type="term" value="C:transferase complex"/>
    <property type="evidence" value="ECO:0007669"/>
    <property type="project" value="UniProtKB-ARBA"/>
</dbReference>
<dbReference type="InterPro" id="IPR001810">
    <property type="entry name" value="F-box_dom"/>
</dbReference>
<name>F4QCB2_CACFS</name>
<dbReference type="Pfam" id="PF12937">
    <property type="entry name" value="F-box-like"/>
    <property type="match status" value="1"/>
</dbReference>
<dbReference type="SUPFAM" id="SSF50978">
    <property type="entry name" value="WD40 repeat-like"/>
    <property type="match status" value="1"/>
</dbReference>
<keyword evidence="4" id="KW-0175">Coiled coil</keyword>
<dbReference type="PROSITE" id="PS50082">
    <property type="entry name" value="WD_REPEATS_2"/>
    <property type="match status" value="6"/>
</dbReference>
<proteinExistence type="predicted"/>
<evidence type="ECO:0000256" key="1">
    <source>
        <dbReference type="ARBA" id="ARBA00022574"/>
    </source>
</evidence>
<sequence>MFVGQYQFRSNSNNFTFDSFPYENSFEEMEEERREQEEEEARLAAQLENSKMRRLARFLSRSKTNFKAKFSNSSGYLLDRMPITAQRREKVRQATTNILALPDEILVTIIGFLDHSDIYSIMLVCHSWHRLTCEDFLWRLLYQNYFICKPNIELFEANQKGKKDDQEWHQLFTRAYVTEQRWSSDICTASVLRGHSGTVWTLINDTDNGMIYTGSYDKSVKVWNAKNRKCLYTLKGHSYTVQCLDVCNGFLATGSLDNTLRLWNCEKQTCQGIVSTRAHNFDVFCLQYLRGNANGRTVITGSSDATVKLWSVGELMDDSETLDERVYQSQLYYEGRRNNIVNYNIQPDDSFGSYEEENNIHPATAEYSLDDSNSSVSPSSLSDSQQHNLEKRQQQRHRNIENQTPIHQFKHESCVTCLQADTNGKLISGGSDKVVRLWDLNKMESIGVLAGHHEGIRCLQWEGNVVATGSNDCNIKLWDLRTNSCYRTLKSNGSVRSLCFNGSSLISASNDQTIRWWNMNNDKSEDLYTSQSSISCLSFADNTLMYGSSDHLVQILQFV</sequence>
<accession>F4QCB2</accession>
<dbReference type="PANTHER" id="PTHR22847">
    <property type="entry name" value="WD40 REPEAT PROTEIN"/>
    <property type="match status" value="1"/>
</dbReference>
<dbReference type="PROSITE" id="PS50294">
    <property type="entry name" value="WD_REPEATS_REGION"/>
    <property type="match status" value="3"/>
</dbReference>
<evidence type="ECO:0000256" key="3">
    <source>
        <dbReference type="PROSITE-ProRule" id="PRU00221"/>
    </source>
</evidence>
<dbReference type="Proteomes" id="UP000007797">
    <property type="component" value="Unassembled WGS sequence"/>
</dbReference>
<dbReference type="STRING" id="1054147.F4QCB2"/>
<dbReference type="CDD" id="cd00200">
    <property type="entry name" value="WD40"/>
    <property type="match status" value="1"/>
</dbReference>
<dbReference type="KEGG" id="dfa:DFA_12165"/>
<dbReference type="OrthoDB" id="19711at2759"/>
<dbReference type="Pfam" id="PF00400">
    <property type="entry name" value="WD40"/>
    <property type="match status" value="6"/>
</dbReference>
<dbReference type="GeneID" id="14865669"/>
<dbReference type="InterPro" id="IPR036322">
    <property type="entry name" value="WD40_repeat_dom_sf"/>
</dbReference>
<feature type="repeat" description="WD" evidence="3">
    <location>
        <begin position="234"/>
        <end position="264"/>
    </location>
</feature>
<evidence type="ECO:0000256" key="5">
    <source>
        <dbReference type="SAM" id="MobiDB-lite"/>
    </source>
</evidence>
<keyword evidence="1 3" id="KW-0853">WD repeat</keyword>
<feature type="repeat" description="WD" evidence="3">
    <location>
        <begin position="276"/>
        <end position="312"/>
    </location>
</feature>
<dbReference type="AlphaFoldDB" id="F4QCB2"/>
<reference evidence="8" key="1">
    <citation type="journal article" date="2011" name="Genome Res.">
        <title>Phylogeny-wide analysis of social amoeba genomes highlights ancient origins for complex intercellular communication.</title>
        <authorList>
            <person name="Heidel A.J."/>
            <person name="Lawal H.M."/>
            <person name="Felder M."/>
            <person name="Schilde C."/>
            <person name="Helps N.R."/>
            <person name="Tunggal B."/>
            <person name="Rivero F."/>
            <person name="John U."/>
            <person name="Schleicher M."/>
            <person name="Eichinger L."/>
            <person name="Platzer M."/>
            <person name="Noegel A.A."/>
            <person name="Schaap P."/>
            <person name="Gloeckner G."/>
        </authorList>
    </citation>
    <scope>NUCLEOTIDE SEQUENCE [LARGE SCALE GENOMIC DNA]</scope>
    <source>
        <strain evidence="8">SH3</strain>
    </source>
</reference>
<protein>
    <submittedName>
        <fullName evidence="7">WD40 repeat-containing protein</fullName>
    </submittedName>
</protein>
<dbReference type="PROSITE" id="PS00678">
    <property type="entry name" value="WD_REPEATS_1"/>
    <property type="match status" value="3"/>
</dbReference>
<dbReference type="SUPFAM" id="SSF81383">
    <property type="entry name" value="F-box domain"/>
    <property type="match status" value="1"/>
</dbReference>
<dbReference type="OMA" id="IRCLQWE"/>
<evidence type="ECO:0000256" key="2">
    <source>
        <dbReference type="ARBA" id="ARBA00022737"/>
    </source>
</evidence>
<feature type="coiled-coil region" evidence="4">
    <location>
        <begin position="22"/>
        <end position="53"/>
    </location>
</feature>
<keyword evidence="2" id="KW-0677">Repeat</keyword>
<dbReference type="InterPro" id="IPR019775">
    <property type="entry name" value="WD40_repeat_CS"/>
</dbReference>
<feature type="repeat" description="WD" evidence="3">
    <location>
        <begin position="501"/>
        <end position="527"/>
    </location>
</feature>
<dbReference type="Gene3D" id="1.20.1280.50">
    <property type="match status" value="1"/>
</dbReference>
<dbReference type="PROSITE" id="PS50181">
    <property type="entry name" value="FBOX"/>
    <property type="match status" value="1"/>
</dbReference>
<feature type="region of interest" description="Disordered" evidence="5">
    <location>
        <begin position="367"/>
        <end position="397"/>
    </location>
</feature>
<feature type="repeat" description="WD" evidence="3">
    <location>
        <begin position="408"/>
        <end position="448"/>
    </location>
</feature>
<dbReference type="SMART" id="SM00320">
    <property type="entry name" value="WD40"/>
    <property type="match status" value="7"/>
</dbReference>
<feature type="domain" description="F-box" evidence="6">
    <location>
        <begin position="95"/>
        <end position="141"/>
    </location>
</feature>
<dbReference type="PRINTS" id="PR00320">
    <property type="entry name" value="GPROTEINBRPT"/>
</dbReference>
<feature type="compositionally biased region" description="Low complexity" evidence="5">
    <location>
        <begin position="370"/>
        <end position="384"/>
    </location>
</feature>
<evidence type="ECO:0000256" key="4">
    <source>
        <dbReference type="SAM" id="Coils"/>
    </source>
</evidence>
<feature type="repeat" description="WD" evidence="3">
    <location>
        <begin position="449"/>
        <end position="488"/>
    </location>
</feature>
<dbReference type="GO" id="GO:0005634">
    <property type="term" value="C:nucleus"/>
    <property type="evidence" value="ECO:0007669"/>
    <property type="project" value="TreeGrafter"/>
</dbReference>
<keyword evidence="8" id="KW-1185">Reference proteome</keyword>
<dbReference type="EMBL" id="GL883029">
    <property type="protein sequence ID" value="EGG14393.1"/>
    <property type="molecule type" value="Genomic_DNA"/>
</dbReference>
<dbReference type="InterPro" id="IPR001680">
    <property type="entry name" value="WD40_rpt"/>
</dbReference>
<evidence type="ECO:0000259" key="6">
    <source>
        <dbReference type="PROSITE" id="PS50181"/>
    </source>
</evidence>
<dbReference type="InterPro" id="IPR020472">
    <property type="entry name" value="WD40_PAC1"/>
</dbReference>